<evidence type="ECO:0000259" key="1">
    <source>
        <dbReference type="Pfam" id="PF10022"/>
    </source>
</evidence>
<reference evidence="2 3" key="1">
    <citation type="submission" date="2013-04" db="EMBL/GenBank/DDBJ databases">
        <title>The Genome Sequence of Parabacteroides goldsteinii DSM 19448.</title>
        <authorList>
            <consortium name="The Broad Institute Genomics Platform"/>
            <person name="Earl A."/>
            <person name="Ward D."/>
            <person name="Feldgarden M."/>
            <person name="Gevers D."/>
            <person name="Martens E."/>
            <person name="Sakamoto M."/>
            <person name="Benno Y."/>
            <person name="Song Y."/>
            <person name="Liu C."/>
            <person name="Lee J."/>
            <person name="Bolanos M."/>
            <person name="Vaisanen M.L."/>
            <person name="Finegold S.M."/>
            <person name="Walker B."/>
            <person name="Young S."/>
            <person name="Zeng Q."/>
            <person name="Gargeya S."/>
            <person name="Fitzgerald M."/>
            <person name="Haas B."/>
            <person name="Abouelleil A."/>
            <person name="Allen A.W."/>
            <person name="Alvarado L."/>
            <person name="Arachchi H.M."/>
            <person name="Berlin A.M."/>
            <person name="Chapman S.B."/>
            <person name="Gainer-Dewar J."/>
            <person name="Goldberg J."/>
            <person name="Griggs A."/>
            <person name="Gujja S."/>
            <person name="Hansen M."/>
            <person name="Howarth C."/>
            <person name="Imamovic A."/>
            <person name="Ireland A."/>
            <person name="Larimer J."/>
            <person name="McCowan C."/>
            <person name="Murphy C."/>
            <person name="Pearson M."/>
            <person name="Poon T.W."/>
            <person name="Priest M."/>
            <person name="Roberts A."/>
            <person name="Saif S."/>
            <person name="Shea T."/>
            <person name="Sisk P."/>
            <person name="Sykes S."/>
            <person name="Wortman J."/>
            <person name="Nusbaum C."/>
            <person name="Birren B."/>
        </authorList>
    </citation>
    <scope>NUCLEOTIDE SEQUENCE [LARGE SCALE GENOMIC DNA]</scope>
    <source>
        <strain evidence="2 3">DSM 19448</strain>
    </source>
</reference>
<evidence type="ECO:0000313" key="3">
    <source>
        <dbReference type="Proteomes" id="UP000033047"/>
    </source>
</evidence>
<protein>
    <recommendedName>
        <fullName evidence="1">DUF2264 domain-containing protein</fullName>
    </recommendedName>
</protein>
<dbReference type="PANTHER" id="PTHR35339:SF3">
    <property type="entry name" value="DUF2264 DOMAIN-CONTAINING PROTEIN"/>
    <property type="match status" value="1"/>
</dbReference>
<comment type="caution">
    <text evidence="2">The sequence shown here is derived from an EMBL/GenBank/DDBJ whole genome shotgun (WGS) entry which is preliminary data.</text>
</comment>
<dbReference type="Pfam" id="PF10022">
    <property type="entry name" value="DUF2264"/>
    <property type="match status" value="1"/>
</dbReference>
<evidence type="ECO:0000313" key="2">
    <source>
        <dbReference type="EMBL" id="KKB57457.1"/>
    </source>
</evidence>
<dbReference type="EMBL" id="AQHV01000009">
    <property type="protein sequence ID" value="KKB57457.1"/>
    <property type="molecule type" value="Genomic_DNA"/>
</dbReference>
<dbReference type="PIRSF" id="PIRSF014753">
    <property type="entry name" value="UCP014753"/>
    <property type="match status" value="1"/>
</dbReference>
<organism evidence="2 3">
    <name type="scientific">Parabacteroides goldsteinii DSM 19448 = WAL 12034</name>
    <dbReference type="NCBI Taxonomy" id="927665"/>
    <lineage>
        <taxon>Bacteria</taxon>
        <taxon>Pseudomonadati</taxon>
        <taxon>Bacteroidota</taxon>
        <taxon>Bacteroidia</taxon>
        <taxon>Bacteroidales</taxon>
        <taxon>Tannerellaceae</taxon>
        <taxon>Parabacteroides</taxon>
    </lineage>
</organism>
<dbReference type="PANTHER" id="PTHR35339">
    <property type="entry name" value="LINALOOL DEHYDRATASE_ISOMERASE DOMAIN-CONTAINING PROTEIN"/>
    <property type="match status" value="1"/>
</dbReference>
<dbReference type="RefSeq" id="WP_046145607.1">
    <property type="nucleotide sequence ID" value="NZ_KQ033912.1"/>
</dbReference>
<name>A0A0F5JJ18_9BACT</name>
<accession>A0A0F5JJ18</accession>
<gene>
    <name evidence="2" type="ORF">HMPREF1535_01278</name>
</gene>
<proteinExistence type="predicted"/>
<dbReference type="InterPro" id="IPR049349">
    <property type="entry name" value="DUF2264_N"/>
</dbReference>
<dbReference type="Proteomes" id="UP000033047">
    <property type="component" value="Unassembled WGS sequence"/>
</dbReference>
<dbReference type="HOGENOM" id="CLU_028269_2_0_10"/>
<dbReference type="STRING" id="927665.HMPREF1535_01278"/>
<sequence>MKNRSIIYICILSFVCTVSLCAKGKKQNLEQNDRAYWCSLLYRISEPVLSNMSKGELRKNMTVELSPSWLKGRAPDVTYLETFGRLMAGLAPWLSLPDDDTEEGKMRCRLREWALKSYANAVDPESPDYLKWEGEGQILCDASYLANSFLRAPKALWEPLDSVTKQRYIDTFHSLKWVRPAYNNWLLFRTMVETFLLSIGEEYDAFVIEVGLQKMNEWYKGDGWYSDGPEISFDYYNAYVIHPMMVEVTEAIKDTPIHKPVSFDLAFRRMQRYNVIIERLISPEGAYPAVGRSMTYRLAAFQSLGLSAWKYGLPETLTNGQVRSALTTVMKRMFSQDGNFNKEGFLQLGFVGHQPNLADYYTDNGSLYMTSLGFLPLGLPADHPFWTSPAEEWTSLRAWGGKVFPKDYHESIMK</sequence>
<dbReference type="PATRIC" id="fig|927665.4.peg.1306"/>
<dbReference type="InterPro" id="IPR016624">
    <property type="entry name" value="UCP014753"/>
</dbReference>
<feature type="domain" description="DUF2264" evidence="1">
    <location>
        <begin position="33"/>
        <end position="393"/>
    </location>
</feature>
<dbReference type="AlphaFoldDB" id="A0A0F5JJ18"/>